<dbReference type="SUPFAM" id="SSF53633">
    <property type="entry name" value="Carbamate kinase-like"/>
    <property type="match status" value="1"/>
</dbReference>
<proteinExistence type="predicted"/>
<name>A0A5B9P4Q8_9BACT</name>
<dbReference type="InterPro" id="IPR036393">
    <property type="entry name" value="AceGlu_kinase-like_sf"/>
</dbReference>
<sequence>MSRRVVKLGGSVLRAGQIGPTLKVWLEENDDLQNIIVVGGGSFADVVRELQGLQNLGEQQSHELACHAMSLNAKVVSCLIPEAEFCDRISQLENSQSSNIIFDAAQWTIGKSDIPASWDFTSDSIAARLASELDAAELVLIKSRMGSIGEPGFVDAHFTKEARSVKSVRVCTLNA</sequence>
<keyword evidence="2" id="KW-0418">Kinase</keyword>
<dbReference type="STRING" id="980251.GCA_001642875_01706"/>
<evidence type="ECO:0000313" key="3">
    <source>
        <dbReference type="Proteomes" id="UP000322214"/>
    </source>
</evidence>
<keyword evidence="3" id="KW-1185">Reference proteome</keyword>
<dbReference type="EMBL" id="CP042912">
    <property type="protein sequence ID" value="QEG21378.1"/>
    <property type="molecule type" value="Genomic_DNA"/>
</dbReference>
<reference evidence="2 3" key="1">
    <citation type="submission" date="2019-08" db="EMBL/GenBank/DDBJ databases">
        <title>Deep-cultivation of Planctomycetes and their phenomic and genomic characterization uncovers novel biology.</title>
        <authorList>
            <person name="Wiegand S."/>
            <person name="Jogler M."/>
            <person name="Boedeker C."/>
            <person name="Pinto D."/>
            <person name="Vollmers J."/>
            <person name="Rivas-Marin E."/>
            <person name="Kohn T."/>
            <person name="Peeters S.H."/>
            <person name="Heuer A."/>
            <person name="Rast P."/>
            <person name="Oberbeckmann S."/>
            <person name="Bunk B."/>
            <person name="Jeske O."/>
            <person name="Meyerdierks A."/>
            <person name="Storesund J.E."/>
            <person name="Kallscheuer N."/>
            <person name="Luecker S."/>
            <person name="Lage O.M."/>
            <person name="Pohl T."/>
            <person name="Merkel B.J."/>
            <person name="Hornburger P."/>
            <person name="Mueller R.-W."/>
            <person name="Bruemmer F."/>
            <person name="Labrenz M."/>
            <person name="Spormann A.M."/>
            <person name="Op den Camp H."/>
            <person name="Overmann J."/>
            <person name="Amann R."/>
            <person name="Jetten M.S.M."/>
            <person name="Mascher T."/>
            <person name="Medema M.H."/>
            <person name="Devos D.P."/>
            <person name="Kaster A.-K."/>
            <person name="Ovreas L."/>
            <person name="Rohde M."/>
            <person name="Galperin M.Y."/>
            <person name="Jogler C."/>
        </authorList>
    </citation>
    <scope>NUCLEOTIDE SEQUENCE [LARGE SCALE GENOMIC DNA]</scope>
    <source>
        <strain evidence="2 3">FC18</strain>
    </source>
</reference>
<dbReference type="Proteomes" id="UP000322214">
    <property type="component" value="Chromosome"/>
</dbReference>
<dbReference type="InterPro" id="IPR001048">
    <property type="entry name" value="Asp/Glu/Uridylate_kinase"/>
</dbReference>
<dbReference type="Pfam" id="PF00696">
    <property type="entry name" value="AA_kinase"/>
    <property type="match status" value="1"/>
</dbReference>
<dbReference type="RefSeq" id="WP_075081632.1">
    <property type="nucleotide sequence ID" value="NZ_CP042912.1"/>
</dbReference>
<evidence type="ECO:0000259" key="1">
    <source>
        <dbReference type="Pfam" id="PF00696"/>
    </source>
</evidence>
<dbReference type="KEGG" id="mff:MFFC18_12340"/>
<dbReference type="AlphaFoldDB" id="A0A5B9P4Q8"/>
<dbReference type="OrthoDB" id="8526978at2"/>
<dbReference type="Gene3D" id="3.40.1160.10">
    <property type="entry name" value="Acetylglutamate kinase-like"/>
    <property type="match status" value="1"/>
</dbReference>
<feature type="domain" description="Aspartate/glutamate/uridylate kinase" evidence="1">
    <location>
        <begin position="3"/>
        <end position="142"/>
    </location>
</feature>
<accession>A0A5B9P4Q8</accession>
<keyword evidence="2" id="KW-0808">Transferase</keyword>
<gene>
    <name evidence="2" type="ORF">MFFC18_12340</name>
</gene>
<protein>
    <submittedName>
        <fullName evidence="2">Amino acid kinase family protein</fullName>
    </submittedName>
</protein>
<dbReference type="GO" id="GO:0016301">
    <property type="term" value="F:kinase activity"/>
    <property type="evidence" value="ECO:0007669"/>
    <property type="project" value="UniProtKB-KW"/>
</dbReference>
<organism evidence="2 3">
    <name type="scientific">Mariniblastus fucicola</name>
    <dbReference type="NCBI Taxonomy" id="980251"/>
    <lineage>
        <taxon>Bacteria</taxon>
        <taxon>Pseudomonadati</taxon>
        <taxon>Planctomycetota</taxon>
        <taxon>Planctomycetia</taxon>
        <taxon>Pirellulales</taxon>
        <taxon>Pirellulaceae</taxon>
        <taxon>Mariniblastus</taxon>
    </lineage>
</organism>
<evidence type="ECO:0000313" key="2">
    <source>
        <dbReference type="EMBL" id="QEG21378.1"/>
    </source>
</evidence>